<dbReference type="EMBL" id="SUNI01000006">
    <property type="protein sequence ID" value="TJZ92045.1"/>
    <property type="molecule type" value="Genomic_DNA"/>
</dbReference>
<evidence type="ECO:0000256" key="1">
    <source>
        <dbReference type="ARBA" id="ARBA00008853"/>
    </source>
</evidence>
<protein>
    <submittedName>
        <fullName evidence="5">SMP-30/gluconolactonase/LRE family protein</fullName>
    </submittedName>
</protein>
<comment type="similarity">
    <text evidence="1">Belongs to the SMP-30/CGR1 family.</text>
</comment>
<dbReference type="PRINTS" id="PR01790">
    <property type="entry name" value="SMP30FAMILY"/>
</dbReference>
<evidence type="ECO:0000259" key="4">
    <source>
        <dbReference type="Pfam" id="PF08450"/>
    </source>
</evidence>
<keyword evidence="6" id="KW-1185">Reference proteome</keyword>
<feature type="binding site" evidence="3">
    <location>
        <position position="96"/>
    </location>
    <ligand>
        <name>substrate</name>
    </ligand>
</feature>
<dbReference type="InterPro" id="IPR005511">
    <property type="entry name" value="SMP-30"/>
</dbReference>
<dbReference type="Gene3D" id="2.120.10.30">
    <property type="entry name" value="TolB, C-terminal domain"/>
    <property type="match status" value="1"/>
</dbReference>
<name>A0A4U0RAB7_9RHOB</name>
<evidence type="ECO:0000313" key="6">
    <source>
        <dbReference type="Proteomes" id="UP000309747"/>
    </source>
</evidence>
<dbReference type="PANTHER" id="PTHR10907:SF47">
    <property type="entry name" value="REGUCALCIN"/>
    <property type="match status" value="1"/>
</dbReference>
<dbReference type="InterPro" id="IPR011042">
    <property type="entry name" value="6-blade_b-propeller_TolB-like"/>
</dbReference>
<accession>A0A4U0RAB7</accession>
<evidence type="ECO:0000313" key="5">
    <source>
        <dbReference type="EMBL" id="TJZ92045.1"/>
    </source>
</evidence>
<dbReference type="InterPro" id="IPR013658">
    <property type="entry name" value="SGL"/>
</dbReference>
<dbReference type="OrthoDB" id="2633250at2"/>
<comment type="caution">
    <text evidence="5">The sequence shown here is derived from an EMBL/GenBank/DDBJ whole genome shotgun (WGS) entry which is preliminary data.</text>
</comment>
<dbReference type="GO" id="GO:0005509">
    <property type="term" value="F:calcium ion binding"/>
    <property type="evidence" value="ECO:0007669"/>
    <property type="project" value="TreeGrafter"/>
</dbReference>
<dbReference type="Proteomes" id="UP000309747">
    <property type="component" value="Unassembled WGS sequence"/>
</dbReference>
<feature type="binding site" evidence="3">
    <location>
        <position position="94"/>
    </location>
    <ligand>
        <name>substrate</name>
    </ligand>
</feature>
<dbReference type="SUPFAM" id="SSF63829">
    <property type="entry name" value="Calcium-dependent phosphotriesterase"/>
    <property type="match status" value="1"/>
</dbReference>
<feature type="active site" description="Proton donor/acceptor" evidence="2">
    <location>
        <position position="191"/>
    </location>
</feature>
<evidence type="ECO:0000256" key="3">
    <source>
        <dbReference type="PIRSR" id="PIRSR605511-2"/>
    </source>
</evidence>
<feature type="binding site" evidence="3">
    <location>
        <position position="141"/>
    </location>
    <ligand>
        <name>a divalent metal cation</name>
        <dbReference type="ChEBI" id="CHEBI:60240"/>
    </ligand>
</feature>
<organism evidence="5 6">
    <name type="scientific">Paracoccus gahaiensis</name>
    <dbReference type="NCBI Taxonomy" id="1706839"/>
    <lineage>
        <taxon>Bacteria</taxon>
        <taxon>Pseudomonadati</taxon>
        <taxon>Pseudomonadota</taxon>
        <taxon>Alphaproteobacteria</taxon>
        <taxon>Rhodobacterales</taxon>
        <taxon>Paracoccaceae</taxon>
        <taxon>Paracoccus</taxon>
    </lineage>
</organism>
<feature type="domain" description="SMP-30/Gluconolactonase/LRE-like region" evidence="4">
    <location>
        <begin position="10"/>
        <end position="250"/>
    </location>
</feature>
<dbReference type="AlphaFoldDB" id="A0A4U0RAB7"/>
<feature type="binding site" evidence="3">
    <location>
        <position position="12"/>
    </location>
    <ligand>
        <name>a divalent metal cation</name>
        <dbReference type="ChEBI" id="CHEBI:60240"/>
    </ligand>
</feature>
<sequence length="281" mass="30740">MIFDDTQCRLGEGVLWHSDRNALIWFDILSRRMYCKPLDGARQHWDFDDHISAAGIVDRDHLLVASSRGLSLVGLADGSRQLLVPLEADNPLTRSNDGRADPQGGFWIGTMGLEGQAGAGSIWRFYKGELRRLFEDITITNAICFTPEGDLAHFADTDLGMIWQVALDAQGWPKGDPQPFIDLSAEGLNPDGAVIDAEGGLWSAQWGAGRVARYDRQGRFDRAIELPVPQTTCPGFGGADLTTLFVTTARDGLDDPTPEDGCTFALASEARGQREHRVILG</sequence>
<feature type="binding site" evidence="3">
    <location>
        <position position="191"/>
    </location>
    <ligand>
        <name>a divalent metal cation</name>
        <dbReference type="ChEBI" id="CHEBI:60240"/>
    </ligand>
</feature>
<dbReference type="GO" id="GO:0019853">
    <property type="term" value="P:L-ascorbic acid biosynthetic process"/>
    <property type="evidence" value="ECO:0007669"/>
    <property type="project" value="TreeGrafter"/>
</dbReference>
<dbReference type="PANTHER" id="PTHR10907">
    <property type="entry name" value="REGUCALCIN"/>
    <property type="match status" value="1"/>
</dbReference>
<evidence type="ECO:0000256" key="2">
    <source>
        <dbReference type="PIRSR" id="PIRSR605511-1"/>
    </source>
</evidence>
<reference evidence="5 6" key="1">
    <citation type="submission" date="2019-04" db="EMBL/GenBank/DDBJ databases">
        <authorList>
            <person name="Li J."/>
        </authorList>
    </citation>
    <scope>NUCLEOTIDE SEQUENCE [LARGE SCALE GENOMIC DNA]</scope>
    <source>
        <strain evidence="5 6">KCTC 42687</strain>
    </source>
</reference>
<comment type="cofactor">
    <cofactor evidence="3">
        <name>Zn(2+)</name>
        <dbReference type="ChEBI" id="CHEBI:29105"/>
    </cofactor>
    <text evidence="3">Binds 1 divalent metal cation per subunit.</text>
</comment>
<gene>
    <name evidence="5" type="ORF">FA743_09545</name>
</gene>
<keyword evidence="3" id="KW-0862">Zinc</keyword>
<feature type="binding site" evidence="3">
    <location>
        <position position="114"/>
    </location>
    <ligand>
        <name>substrate</name>
    </ligand>
</feature>
<dbReference type="Pfam" id="PF08450">
    <property type="entry name" value="SGL"/>
    <property type="match status" value="1"/>
</dbReference>
<keyword evidence="3" id="KW-0479">Metal-binding</keyword>
<dbReference type="GO" id="GO:0004341">
    <property type="term" value="F:gluconolactonase activity"/>
    <property type="evidence" value="ECO:0007669"/>
    <property type="project" value="TreeGrafter"/>
</dbReference>
<dbReference type="RefSeq" id="WP_136885877.1">
    <property type="nucleotide sequence ID" value="NZ_SUNI01000006.1"/>
</dbReference>
<proteinExistence type="inferred from homology"/>